<keyword evidence="3" id="KW-0804">Transcription</keyword>
<dbReference type="SUPFAM" id="SSF48498">
    <property type="entry name" value="Tetracyclin repressor-like, C-terminal domain"/>
    <property type="match status" value="1"/>
</dbReference>
<proteinExistence type="predicted"/>
<dbReference type="InterPro" id="IPR009057">
    <property type="entry name" value="Homeodomain-like_sf"/>
</dbReference>
<keyword evidence="7" id="KW-1185">Reference proteome</keyword>
<keyword evidence="2 4" id="KW-0238">DNA-binding</keyword>
<dbReference type="InterPro" id="IPR050109">
    <property type="entry name" value="HTH-type_TetR-like_transc_reg"/>
</dbReference>
<dbReference type="PANTHER" id="PTHR30055:SF148">
    <property type="entry name" value="TETR-FAMILY TRANSCRIPTIONAL REGULATOR"/>
    <property type="match status" value="1"/>
</dbReference>
<keyword evidence="1" id="KW-0805">Transcription regulation</keyword>
<evidence type="ECO:0000256" key="2">
    <source>
        <dbReference type="ARBA" id="ARBA00023125"/>
    </source>
</evidence>
<dbReference type="EMBL" id="JBHTGP010000001">
    <property type="protein sequence ID" value="MFD0683266.1"/>
    <property type="molecule type" value="Genomic_DNA"/>
</dbReference>
<dbReference type="InterPro" id="IPR011075">
    <property type="entry name" value="TetR_C"/>
</dbReference>
<evidence type="ECO:0000313" key="6">
    <source>
        <dbReference type="EMBL" id="MFD0683266.1"/>
    </source>
</evidence>
<dbReference type="InterPro" id="IPR001647">
    <property type="entry name" value="HTH_TetR"/>
</dbReference>
<dbReference type="Pfam" id="PF16859">
    <property type="entry name" value="TetR_C_11"/>
    <property type="match status" value="1"/>
</dbReference>
<dbReference type="PROSITE" id="PS50977">
    <property type="entry name" value="HTH_TETR_2"/>
    <property type="match status" value="1"/>
</dbReference>
<dbReference type="PANTHER" id="PTHR30055">
    <property type="entry name" value="HTH-TYPE TRANSCRIPTIONAL REGULATOR RUTR"/>
    <property type="match status" value="1"/>
</dbReference>
<evidence type="ECO:0000256" key="3">
    <source>
        <dbReference type="ARBA" id="ARBA00023163"/>
    </source>
</evidence>
<accession>A0ABW2XAD9</accession>
<feature type="domain" description="HTH tetR-type" evidence="5">
    <location>
        <begin position="13"/>
        <end position="73"/>
    </location>
</feature>
<reference evidence="7" key="1">
    <citation type="journal article" date="2019" name="Int. J. Syst. Evol. Microbiol.">
        <title>The Global Catalogue of Microorganisms (GCM) 10K type strain sequencing project: providing services to taxonomists for standard genome sequencing and annotation.</title>
        <authorList>
            <consortium name="The Broad Institute Genomics Platform"/>
            <consortium name="The Broad Institute Genome Sequencing Center for Infectious Disease"/>
            <person name="Wu L."/>
            <person name="Ma J."/>
        </authorList>
    </citation>
    <scope>NUCLEOTIDE SEQUENCE [LARGE SCALE GENOMIC DNA]</scope>
    <source>
        <strain evidence="7">JCM 9371</strain>
    </source>
</reference>
<dbReference type="Gene3D" id="1.10.10.60">
    <property type="entry name" value="Homeodomain-like"/>
    <property type="match status" value="1"/>
</dbReference>
<evidence type="ECO:0000256" key="1">
    <source>
        <dbReference type="ARBA" id="ARBA00023015"/>
    </source>
</evidence>
<dbReference type="Pfam" id="PF00440">
    <property type="entry name" value="TetR_N"/>
    <property type="match status" value="1"/>
</dbReference>
<name>A0ABW2XAD9_9ACTN</name>
<gene>
    <name evidence="6" type="ORF">ACFQZM_02055</name>
</gene>
<dbReference type="SUPFAM" id="SSF46689">
    <property type="entry name" value="Homeodomain-like"/>
    <property type="match status" value="1"/>
</dbReference>
<protein>
    <submittedName>
        <fullName evidence="6">TetR/AcrR family transcriptional regulator</fullName>
    </submittedName>
</protein>
<evidence type="ECO:0000256" key="4">
    <source>
        <dbReference type="PROSITE-ProRule" id="PRU00335"/>
    </source>
</evidence>
<dbReference type="Gene3D" id="1.10.357.10">
    <property type="entry name" value="Tetracycline Repressor, domain 2"/>
    <property type="match status" value="1"/>
</dbReference>
<dbReference type="Proteomes" id="UP001597063">
    <property type="component" value="Unassembled WGS sequence"/>
</dbReference>
<feature type="DNA-binding region" description="H-T-H motif" evidence="4">
    <location>
        <begin position="36"/>
        <end position="55"/>
    </location>
</feature>
<sequence>MDESPPRTRRRGAALEATILEAAWDELAAVGYSRLTMEGVAARARTGKQVLYRRWRNRPELVIAAVRHHTGSIADEVIDTGELRGDVLTVLRRMVQRQRDLGPDLVHGLMADAPDLDPRFFTIMHGVMTTVLQRAAERGELETADLPSRVVTLPVDLLRHEMLLTSNPIAETTLTEIVDQVFLPLLAPRSAGS</sequence>
<dbReference type="RefSeq" id="WP_131759024.1">
    <property type="nucleotide sequence ID" value="NZ_CAACUY010000066.1"/>
</dbReference>
<evidence type="ECO:0000313" key="7">
    <source>
        <dbReference type="Proteomes" id="UP001597063"/>
    </source>
</evidence>
<comment type="caution">
    <text evidence="6">The sequence shown here is derived from an EMBL/GenBank/DDBJ whole genome shotgun (WGS) entry which is preliminary data.</text>
</comment>
<dbReference type="InterPro" id="IPR036271">
    <property type="entry name" value="Tet_transcr_reg_TetR-rel_C_sf"/>
</dbReference>
<evidence type="ECO:0000259" key="5">
    <source>
        <dbReference type="PROSITE" id="PS50977"/>
    </source>
</evidence>
<organism evidence="6 7">
    <name type="scientific">Actinomadura fibrosa</name>
    <dbReference type="NCBI Taxonomy" id="111802"/>
    <lineage>
        <taxon>Bacteria</taxon>
        <taxon>Bacillati</taxon>
        <taxon>Actinomycetota</taxon>
        <taxon>Actinomycetes</taxon>
        <taxon>Streptosporangiales</taxon>
        <taxon>Thermomonosporaceae</taxon>
        <taxon>Actinomadura</taxon>
    </lineage>
</organism>